<feature type="domain" description="NAD-dependent epimerase/dehydratase" evidence="1">
    <location>
        <begin position="3"/>
        <end position="235"/>
    </location>
</feature>
<dbReference type="InterPro" id="IPR050177">
    <property type="entry name" value="Lipid_A_modif_metabolic_enz"/>
</dbReference>
<dbReference type="SUPFAM" id="SSF51735">
    <property type="entry name" value="NAD(P)-binding Rossmann-fold domains"/>
    <property type="match status" value="1"/>
</dbReference>
<protein>
    <submittedName>
        <fullName evidence="2">Nucleoside-diphosphate sugar epimerase</fullName>
    </submittedName>
</protein>
<dbReference type="InterPro" id="IPR036291">
    <property type="entry name" value="NAD(P)-bd_dom_sf"/>
</dbReference>
<dbReference type="Pfam" id="PF01370">
    <property type="entry name" value="Epimerase"/>
    <property type="match status" value="1"/>
</dbReference>
<sequence>MNVFVTGHLGYIGVHLVKQLKDLGHQVTGCDIDLFEGCEFEPFTRPDKELIKDIRDLTPEELSGHDCVMHLAAISNDPMGDLDEQITYDVNLKGSVELARLAKQAGVKRFLFSGSCSVYGKGDKLDLSETDPLNPVSAYAVSKIEAEKQISLMADDDFTPVYLRNATAYGYSPMLRIDLVVNNLLGCAHSKGEIRIMSDGSPWRPLIHCSDIAKAFVHLMMANKELVFNKAINIGDNRENYQVKDVADYVQELMPSALIKFTGEVGDDPRNYRVNFDLLNTLVPDFKLDYTLRSGMDELYKKYIANGFNQDDFDGDKYVRLRKLKHTINKIKAEA</sequence>
<dbReference type="Gene3D" id="3.40.50.720">
    <property type="entry name" value="NAD(P)-binding Rossmann-like Domain"/>
    <property type="match status" value="1"/>
</dbReference>
<dbReference type="AlphaFoldDB" id="A0A2D1U8N8"/>
<dbReference type="RefSeq" id="WP_099439883.1">
    <property type="nucleotide sequence ID" value="NZ_CP024091.1"/>
</dbReference>
<dbReference type="KEGG" id="pgs:CPT03_16645"/>
<accession>A0A2D1U8N8</accession>
<organism evidence="2 3">
    <name type="scientific">Pedobacter ginsengisoli</name>
    <dbReference type="NCBI Taxonomy" id="363852"/>
    <lineage>
        <taxon>Bacteria</taxon>
        <taxon>Pseudomonadati</taxon>
        <taxon>Bacteroidota</taxon>
        <taxon>Sphingobacteriia</taxon>
        <taxon>Sphingobacteriales</taxon>
        <taxon>Sphingobacteriaceae</taxon>
        <taxon>Pedobacter</taxon>
    </lineage>
</organism>
<gene>
    <name evidence="2" type="ORF">CPT03_16645</name>
</gene>
<proteinExistence type="predicted"/>
<dbReference type="EMBL" id="CP024091">
    <property type="protein sequence ID" value="ATP57975.1"/>
    <property type="molecule type" value="Genomic_DNA"/>
</dbReference>
<keyword evidence="3" id="KW-1185">Reference proteome</keyword>
<evidence type="ECO:0000313" key="3">
    <source>
        <dbReference type="Proteomes" id="UP000223749"/>
    </source>
</evidence>
<dbReference type="PANTHER" id="PTHR43245">
    <property type="entry name" value="BIFUNCTIONAL POLYMYXIN RESISTANCE PROTEIN ARNA"/>
    <property type="match status" value="1"/>
</dbReference>
<reference evidence="2 3" key="1">
    <citation type="submission" date="2017-10" db="EMBL/GenBank/DDBJ databases">
        <title>Whole genome of Pedobacter ginsengisoli T01R-27 isolated from tomato rhizosphere.</title>
        <authorList>
            <person name="Weon H.-Y."/>
            <person name="Lee S.A."/>
            <person name="Sang M.K."/>
            <person name="Song J."/>
        </authorList>
    </citation>
    <scope>NUCLEOTIDE SEQUENCE [LARGE SCALE GENOMIC DNA]</scope>
    <source>
        <strain evidence="2 3">T01R-27</strain>
    </source>
</reference>
<name>A0A2D1U8N8_9SPHI</name>
<evidence type="ECO:0000313" key="2">
    <source>
        <dbReference type="EMBL" id="ATP57975.1"/>
    </source>
</evidence>
<dbReference type="CDD" id="cd08946">
    <property type="entry name" value="SDR_e"/>
    <property type="match status" value="1"/>
</dbReference>
<dbReference type="OrthoDB" id="9801785at2"/>
<dbReference type="Proteomes" id="UP000223749">
    <property type="component" value="Chromosome"/>
</dbReference>
<evidence type="ECO:0000259" key="1">
    <source>
        <dbReference type="Pfam" id="PF01370"/>
    </source>
</evidence>
<dbReference type="InterPro" id="IPR001509">
    <property type="entry name" value="Epimerase_deHydtase"/>
</dbReference>
<dbReference type="PANTHER" id="PTHR43245:SF23">
    <property type="entry name" value="NAD(P)-BINDING DOMAIN-CONTAINING PROTEIN"/>
    <property type="match status" value="1"/>
</dbReference>